<organism evidence="1 2">
    <name type="scientific">Nocardiopsis aegyptia</name>
    <dbReference type="NCBI Taxonomy" id="220378"/>
    <lineage>
        <taxon>Bacteria</taxon>
        <taxon>Bacillati</taxon>
        <taxon>Actinomycetota</taxon>
        <taxon>Actinomycetes</taxon>
        <taxon>Streptosporangiales</taxon>
        <taxon>Nocardiopsidaceae</taxon>
        <taxon>Nocardiopsis</taxon>
    </lineage>
</organism>
<accession>A0A7Z0JC20</accession>
<dbReference type="InterPro" id="IPR042099">
    <property type="entry name" value="ANL_N_sf"/>
</dbReference>
<dbReference type="RefSeq" id="WP_179826363.1">
    <property type="nucleotide sequence ID" value="NZ_JACCFS010000001.1"/>
</dbReference>
<protein>
    <submittedName>
        <fullName evidence="1">Uncharacterized protein (TIGR03089 family)</fullName>
    </submittedName>
</protein>
<dbReference type="InterPro" id="IPR017523">
    <property type="entry name" value="Rv3268"/>
</dbReference>
<gene>
    <name evidence="1" type="ORF">HNR10_004333</name>
</gene>
<keyword evidence="2" id="KW-1185">Reference proteome</keyword>
<dbReference type="Proteomes" id="UP000572051">
    <property type="component" value="Unassembled WGS sequence"/>
</dbReference>
<evidence type="ECO:0000313" key="1">
    <source>
        <dbReference type="EMBL" id="NYJ36452.1"/>
    </source>
</evidence>
<reference evidence="1 2" key="1">
    <citation type="submission" date="2020-07" db="EMBL/GenBank/DDBJ databases">
        <title>Sequencing the genomes of 1000 actinobacteria strains.</title>
        <authorList>
            <person name="Klenk H.-P."/>
        </authorList>
    </citation>
    <scope>NUCLEOTIDE SEQUENCE [LARGE SCALE GENOMIC DNA]</scope>
    <source>
        <strain evidence="1 2">DSM 44442</strain>
    </source>
</reference>
<sequence length="262" mass="27234">MSETPAQLWRALVSADPARPFVTSYDASGARVELSRATFDNWVSKTANMLVDGFGAQPGDGAALALPVHWQSLVWAVSCWSVGAVVVPSPRGSVARGTAFAVAGADRLEEAVDAGADEVFGTSLHPLGLPLKHVPEWVVDYSVEVRGHGDHFAAYPIDAAEPALKGDSVHTGAELAAVGRDRAAEWGLTGEDRLAVLLEPDAPLSALGASLDLLLAALASGAPLILTPPEADDLAGRLRMEKATALTAPEGEAPDLPGVRRL</sequence>
<evidence type="ECO:0000313" key="2">
    <source>
        <dbReference type="Proteomes" id="UP000572051"/>
    </source>
</evidence>
<dbReference type="NCBIfam" id="TIGR03089">
    <property type="entry name" value="TIGR03089 family protein"/>
    <property type="match status" value="1"/>
</dbReference>
<dbReference type="EMBL" id="JACCFS010000001">
    <property type="protein sequence ID" value="NYJ36452.1"/>
    <property type="molecule type" value="Genomic_DNA"/>
</dbReference>
<dbReference type="Gene3D" id="3.40.50.12780">
    <property type="entry name" value="N-terminal domain of ligase-like"/>
    <property type="match status" value="1"/>
</dbReference>
<name>A0A7Z0JC20_9ACTN</name>
<comment type="caution">
    <text evidence="1">The sequence shown here is derived from an EMBL/GenBank/DDBJ whole genome shotgun (WGS) entry which is preliminary data.</text>
</comment>
<dbReference type="SUPFAM" id="SSF56801">
    <property type="entry name" value="Acetyl-CoA synthetase-like"/>
    <property type="match status" value="1"/>
</dbReference>
<proteinExistence type="predicted"/>
<dbReference type="AlphaFoldDB" id="A0A7Z0JC20"/>